<gene>
    <name evidence="3" type="ORF">HMPREF9488_00771</name>
</gene>
<keyword evidence="4" id="KW-1185">Reference proteome</keyword>
<proteinExistence type="inferred from homology"/>
<dbReference type="eggNOG" id="COG3906">
    <property type="taxonomic scope" value="Bacteria"/>
</dbReference>
<name>E7G7N3_9FIRM</name>
<evidence type="ECO:0000313" key="4">
    <source>
        <dbReference type="Proteomes" id="UP000003157"/>
    </source>
</evidence>
<dbReference type="AlphaFoldDB" id="E7G7N3"/>
<dbReference type="InterPro" id="IPR009711">
    <property type="entry name" value="UPF0473"/>
</dbReference>
<accession>E7G7N3</accession>
<dbReference type="Pfam" id="PF06949">
    <property type="entry name" value="DUF1292"/>
    <property type="match status" value="1"/>
</dbReference>
<reference evidence="3 4" key="1">
    <citation type="submission" date="2010-12" db="EMBL/GenBank/DDBJ databases">
        <title>The Genome Sequence of Coprobacillus sp. strain 29_1.</title>
        <authorList>
            <consortium name="The Broad Institute Genome Sequencing Platform"/>
            <person name="Earl A."/>
            <person name="Ward D."/>
            <person name="Feldgarden M."/>
            <person name="Gevers D."/>
            <person name="Daigneault M."/>
            <person name="Sibley C.D."/>
            <person name="White A."/>
            <person name="Strauss J."/>
            <person name="Allen-Vercoe E."/>
            <person name="Young S.K."/>
            <person name="Zeng Q."/>
            <person name="Gargeya S."/>
            <person name="Fitzgerald M."/>
            <person name="Haas B."/>
            <person name="Abouelleil A."/>
            <person name="Alvarado L."/>
            <person name="Arachchi H.M."/>
            <person name="Berlin A."/>
            <person name="Brown A."/>
            <person name="Chapman S.B."/>
            <person name="Chen Z."/>
            <person name="Dunbar C."/>
            <person name="Freedman E."/>
            <person name="Gearin G."/>
            <person name="Gellesch M."/>
            <person name="Goldberg J."/>
            <person name="Griggs A."/>
            <person name="Gujja S."/>
            <person name="Heilman E."/>
            <person name="Heiman D."/>
            <person name="Howarth C."/>
            <person name="Larson L."/>
            <person name="Lui A."/>
            <person name="MacDonald P.J.P."/>
            <person name="Mehta T."/>
            <person name="Montmayeur A."/>
            <person name="Murphy C."/>
            <person name="Neiman D."/>
            <person name="Pearson M."/>
            <person name="Priest M."/>
            <person name="Roberts A."/>
            <person name="Saif S."/>
            <person name="Shea T."/>
            <person name="Shenoy N."/>
            <person name="Sisk P."/>
            <person name="Stolte C."/>
            <person name="Sykes S."/>
            <person name="White J."/>
            <person name="Yandava C."/>
            <person name="Nusbaum C."/>
            <person name="Birren B."/>
        </authorList>
    </citation>
    <scope>NUCLEOTIDE SEQUENCE [LARGE SCALE GENOMIC DNA]</scope>
    <source>
        <strain evidence="3 4">29_1</strain>
    </source>
</reference>
<dbReference type="EMBL" id="ADKX01000011">
    <property type="protein sequence ID" value="EFW05953.1"/>
    <property type="molecule type" value="Genomic_DNA"/>
</dbReference>
<evidence type="ECO:0000256" key="2">
    <source>
        <dbReference type="HAMAP-Rule" id="MF_01448"/>
    </source>
</evidence>
<comment type="caution">
    <text evidence="3">The sequence shown here is derived from an EMBL/GenBank/DDBJ whole genome shotgun (WGS) entry which is preliminary data.</text>
</comment>
<dbReference type="RefSeq" id="WP_008787887.1">
    <property type="nucleotide sequence ID" value="NZ_GL636577.1"/>
</dbReference>
<dbReference type="PANTHER" id="PTHR40066">
    <property type="entry name" value="UPF0473 PROTEIN CBO2561/CLC_2432"/>
    <property type="match status" value="1"/>
</dbReference>
<dbReference type="HOGENOM" id="CLU_1945033_0_0_9"/>
<evidence type="ECO:0000256" key="1">
    <source>
        <dbReference type="ARBA" id="ARBA00008439"/>
    </source>
</evidence>
<evidence type="ECO:0000313" key="3">
    <source>
        <dbReference type="EMBL" id="EFW05953.1"/>
    </source>
</evidence>
<dbReference type="HAMAP" id="MF_01448">
    <property type="entry name" value="UPF0473"/>
    <property type="match status" value="1"/>
</dbReference>
<dbReference type="PANTHER" id="PTHR40066:SF1">
    <property type="entry name" value="UPF0473 PROTEIN CBO2561_CLC_2432"/>
    <property type="match status" value="1"/>
</dbReference>
<dbReference type="Proteomes" id="UP000003157">
    <property type="component" value="Unassembled WGS sequence"/>
</dbReference>
<comment type="similarity">
    <text evidence="1 2">Belongs to the UPF0473 family.</text>
</comment>
<sequence>MDANKIKVIDDDGKELEFDVLFTFESDDTGKKYVLYYDATAEEPQVYSSVYDDEGHLYPVDTPEEWDMIEEVFNSFISEDESEENEEHSCCHGQQDHECCHGEGHHDDDHECCHGEGHHDEDHECCCHKKEGNSVTFSLFIMNS</sequence>
<protein>
    <recommendedName>
        <fullName evidence="2">UPF0473 protein HMPREF9488_00771</fullName>
    </recommendedName>
</protein>
<dbReference type="STRING" id="100884.GCA_000269565_00932"/>
<organism evidence="3 4">
    <name type="scientific">Coprobacillus cateniformis</name>
    <dbReference type="NCBI Taxonomy" id="100884"/>
    <lineage>
        <taxon>Bacteria</taxon>
        <taxon>Bacillati</taxon>
        <taxon>Bacillota</taxon>
        <taxon>Erysipelotrichia</taxon>
        <taxon>Erysipelotrichales</taxon>
        <taxon>Coprobacillaceae</taxon>
        <taxon>Coprobacillus</taxon>
    </lineage>
</organism>